<organism evidence="1 2">
    <name type="scientific">Protopolystoma xenopodis</name>
    <dbReference type="NCBI Taxonomy" id="117903"/>
    <lineage>
        <taxon>Eukaryota</taxon>
        <taxon>Metazoa</taxon>
        <taxon>Spiralia</taxon>
        <taxon>Lophotrochozoa</taxon>
        <taxon>Platyhelminthes</taxon>
        <taxon>Monogenea</taxon>
        <taxon>Polyopisthocotylea</taxon>
        <taxon>Polystomatidea</taxon>
        <taxon>Polystomatidae</taxon>
        <taxon>Protopolystoma</taxon>
    </lineage>
</organism>
<sequence>MLDRLLCFIPTRRITVEKALEHPYLGQYYDPTDEPVASHPFSHESDDLPKEMLKQLIWEEIQHYHSQVVAFRMDFFYILAIRPTFCVGCAYPFPRQVTTRPKKFFEQASLTENFFARFQTFLHYLPPRNSRSDYR</sequence>
<protein>
    <recommendedName>
        <fullName evidence="3">Protein kinase domain-containing protein</fullName>
    </recommendedName>
</protein>
<dbReference type="Gene3D" id="1.10.510.10">
    <property type="entry name" value="Transferase(Phosphotransferase) domain 1"/>
    <property type="match status" value="1"/>
</dbReference>
<dbReference type="Proteomes" id="UP000784294">
    <property type="component" value="Unassembled WGS sequence"/>
</dbReference>
<evidence type="ECO:0000313" key="1">
    <source>
        <dbReference type="EMBL" id="VEL13638.1"/>
    </source>
</evidence>
<keyword evidence="2" id="KW-1185">Reference proteome</keyword>
<dbReference type="EMBL" id="CAAALY010018384">
    <property type="protein sequence ID" value="VEL13638.1"/>
    <property type="molecule type" value="Genomic_DNA"/>
</dbReference>
<evidence type="ECO:0000313" key="2">
    <source>
        <dbReference type="Proteomes" id="UP000784294"/>
    </source>
</evidence>
<accession>A0A448WK02</accession>
<proteinExistence type="predicted"/>
<comment type="caution">
    <text evidence="1">The sequence shown here is derived from an EMBL/GenBank/DDBJ whole genome shotgun (WGS) entry which is preliminary data.</text>
</comment>
<name>A0A448WK02_9PLAT</name>
<dbReference type="AlphaFoldDB" id="A0A448WK02"/>
<reference evidence="1" key="1">
    <citation type="submission" date="2018-11" db="EMBL/GenBank/DDBJ databases">
        <authorList>
            <consortium name="Pathogen Informatics"/>
        </authorList>
    </citation>
    <scope>NUCLEOTIDE SEQUENCE</scope>
</reference>
<dbReference type="OrthoDB" id="192887at2759"/>
<gene>
    <name evidence="1" type="ORF">PXEA_LOCUS7078</name>
</gene>
<evidence type="ECO:0008006" key="3">
    <source>
        <dbReference type="Google" id="ProtNLM"/>
    </source>
</evidence>